<name>A0ABV2PHF9_9BACI</name>
<evidence type="ECO:0000313" key="8">
    <source>
        <dbReference type="Proteomes" id="UP001549363"/>
    </source>
</evidence>
<dbReference type="SMART" id="SM00047">
    <property type="entry name" value="LYZ2"/>
    <property type="match status" value="1"/>
</dbReference>
<dbReference type="Proteomes" id="UP001549363">
    <property type="component" value="Unassembled WGS sequence"/>
</dbReference>
<dbReference type="Pfam" id="PF01476">
    <property type="entry name" value="LysM"/>
    <property type="match status" value="1"/>
</dbReference>
<evidence type="ECO:0000256" key="4">
    <source>
        <dbReference type="ARBA" id="ARBA00032108"/>
    </source>
</evidence>
<keyword evidence="1" id="KW-0929">Antimicrobial</keyword>
<feature type="domain" description="LysM" evidence="6">
    <location>
        <begin position="228"/>
        <end position="271"/>
    </location>
</feature>
<dbReference type="Gene3D" id="3.10.350.10">
    <property type="entry name" value="LysM domain"/>
    <property type="match status" value="1"/>
</dbReference>
<evidence type="ECO:0000313" key="7">
    <source>
        <dbReference type="EMBL" id="MET4560244.1"/>
    </source>
</evidence>
<dbReference type="Gene3D" id="4.10.80.30">
    <property type="entry name" value="DNA polymerase, domain 6"/>
    <property type="match status" value="1"/>
</dbReference>
<keyword evidence="5" id="KW-1133">Transmembrane helix</keyword>
<dbReference type="Gene3D" id="1.10.530.10">
    <property type="match status" value="1"/>
</dbReference>
<dbReference type="InterPro" id="IPR036779">
    <property type="entry name" value="LysM_dom_sf"/>
</dbReference>
<dbReference type="PANTHER" id="PTHR33308:SF9">
    <property type="entry name" value="PEPTIDOGLYCAN HYDROLASE FLGJ"/>
    <property type="match status" value="1"/>
</dbReference>
<dbReference type="EMBL" id="JBEPSB010000004">
    <property type="protein sequence ID" value="MET4560244.1"/>
    <property type="molecule type" value="Genomic_DNA"/>
</dbReference>
<accession>A0ABV2PHF9</accession>
<keyword evidence="3" id="KW-0378">Hydrolase</keyword>
<dbReference type="Pfam" id="PF01832">
    <property type="entry name" value="Glucosaminidase"/>
    <property type="match status" value="1"/>
</dbReference>
<gene>
    <name evidence="7" type="ORF">ABIA69_001388</name>
</gene>
<evidence type="ECO:0000256" key="1">
    <source>
        <dbReference type="ARBA" id="ARBA00022529"/>
    </source>
</evidence>
<dbReference type="InterPro" id="IPR002901">
    <property type="entry name" value="MGlyc_endo_b_GlcNAc-like_dom"/>
</dbReference>
<keyword evidence="8" id="KW-1185">Reference proteome</keyword>
<dbReference type="SMART" id="SM00257">
    <property type="entry name" value="LysM"/>
    <property type="match status" value="1"/>
</dbReference>
<protein>
    <recommendedName>
        <fullName evidence="4">Peptidoglycan hydrolase</fullName>
    </recommendedName>
</protein>
<dbReference type="CDD" id="cd00118">
    <property type="entry name" value="LysM"/>
    <property type="match status" value="1"/>
</dbReference>
<evidence type="ECO:0000259" key="6">
    <source>
        <dbReference type="PROSITE" id="PS51782"/>
    </source>
</evidence>
<dbReference type="PANTHER" id="PTHR33308">
    <property type="entry name" value="PEPTIDOGLYCAN HYDROLASE FLGJ"/>
    <property type="match status" value="1"/>
</dbReference>
<comment type="caution">
    <text evidence="7">The sequence shown here is derived from an EMBL/GenBank/DDBJ whole genome shotgun (WGS) entry which is preliminary data.</text>
</comment>
<evidence type="ECO:0000256" key="2">
    <source>
        <dbReference type="ARBA" id="ARBA00022638"/>
    </source>
</evidence>
<keyword evidence="5" id="KW-0812">Transmembrane</keyword>
<sequence>MYSFVKEGGRCCLLPTSSTMKLLKNLMKGILILLAVIGISIFMIIQLFDSMYNKQTNEPEYVEEGPSTEEFIGSIAETARKLGAENDLYASVMIAQAILESQNGQSGLGSAPNNNLFGMKGQFQNDSVTLETSEDDGSGKMSTVMAEFRKYPSYEDSMKDYVKLLRNGVSWNKDFYTGVFKSQTKSYTDATKFLTGSYATDSKYNEKLNLLIAKYDLQQYDSPVKNKKTITVDDGDSLMHIAEAHNVKVTSLKQWNQLRSDRLEAGQQLNIYQY</sequence>
<evidence type="ECO:0000256" key="5">
    <source>
        <dbReference type="SAM" id="Phobius"/>
    </source>
</evidence>
<evidence type="ECO:0000256" key="3">
    <source>
        <dbReference type="ARBA" id="ARBA00022801"/>
    </source>
</evidence>
<feature type="transmembrane region" description="Helical" evidence="5">
    <location>
        <begin position="30"/>
        <end position="48"/>
    </location>
</feature>
<keyword evidence="5" id="KW-0472">Membrane</keyword>
<dbReference type="InterPro" id="IPR018392">
    <property type="entry name" value="LysM"/>
</dbReference>
<reference evidence="7 8" key="1">
    <citation type="submission" date="2024-06" db="EMBL/GenBank/DDBJ databases">
        <title>Sorghum-associated microbial communities from plants grown in Nebraska, USA.</title>
        <authorList>
            <person name="Schachtman D."/>
        </authorList>
    </citation>
    <scope>NUCLEOTIDE SEQUENCE [LARGE SCALE GENOMIC DNA]</scope>
    <source>
        <strain evidence="7 8">736</strain>
    </source>
</reference>
<proteinExistence type="predicted"/>
<dbReference type="PROSITE" id="PS51782">
    <property type="entry name" value="LYSM"/>
    <property type="match status" value="1"/>
</dbReference>
<dbReference type="SUPFAM" id="SSF54106">
    <property type="entry name" value="LysM domain"/>
    <property type="match status" value="1"/>
</dbReference>
<dbReference type="InterPro" id="IPR051056">
    <property type="entry name" value="Glycosyl_Hydrolase_73"/>
</dbReference>
<organism evidence="7 8">
    <name type="scientific">Lysinibacillus parviboronicapiens</name>
    <dbReference type="NCBI Taxonomy" id="436516"/>
    <lineage>
        <taxon>Bacteria</taxon>
        <taxon>Bacillati</taxon>
        <taxon>Bacillota</taxon>
        <taxon>Bacilli</taxon>
        <taxon>Bacillales</taxon>
        <taxon>Bacillaceae</taxon>
        <taxon>Lysinibacillus</taxon>
    </lineage>
</organism>
<keyword evidence="2" id="KW-0081">Bacteriolytic enzyme</keyword>